<proteinExistence type="predicted"/>
<feature type="domain" description="Endonuclease GajA/Old nuclease/RecF-like AAA" evidence="2">
    <location>
        <begin position="1"/>
        <end position="63"/>
    </location>
</feature>
<evidence type="ECO:0000256" key="1">
    <source>
        <dbReference type="SAM" id="Coils"/>
    </source>
</evidence>
<dbReference type="GO" id="GO:0016787">
    <property type="term" value="F:hydrolase activity"/>
    <property type="evidence" value="ECO:0007669"/>
    <property type="project" value="UniProtKB-KW"/>
</dbReference>
<dbReference type="PANTHER" id="PTHR41259">
    <property type="entry name" value="DOUBLE-STRAND BREAK REPAIR RAD50 ATPASE, PUTATIVE-RELATED"/>
    <property type="match status" value="1"/>
</dbReference>
<dbReference type="OrthoDB" id="3177877at2"/>
<organism evidence="3 4">
    <name type="scientific">Mycolicibacterium chitae</name>
    <name type="common">Mycobacterium chitae</name>
    <dbReference type="NCBI Taxonomy" id="1792"/>
    <lineage>
        <taxon>Bacteria</taxon>
        <taxon>Bacillati</taxon>
        <taxon>Actinomycetota</taxon>
        <taxon>Actinomycetes</taxon>
        <taxon>Mycobacteriales</taxon>
        <taxon>Mycobacteriaceae</taxon>
        <taxon>Mycolicibacterium</taxon>
    </lineage>
</organism>
<dbReference type="InterPro" id="IPR041685">
    <property type="entry name" value="AAA_GajA/Old/RecF-like"/>
</dbReference>
<dbReference type="AlphaFoldDB" id="A0A3S5EI67"/>
<evidence type="ECO:0000313" key="4">
    <source>
        <dbReference type="Proteomes" id="UP000282551"/>
    </source>
</evidence>
<keyword evidence="1" id="KW-0175">Coiled coil</keyword>
<name>A0A3S5EI67_MYCCI</name>
<evidence type="ECO:0000259" key="2">
    <source>
        <dbReference type="Pfam" id="PF13175"/>
    </source>
</evidence>
<reference evidence="3 4" key="1">
    <citation type="submission" date="2018-12" db="EMBL/GenBank/DDBJ databases">
        <authorList>
            <consortium name="Pathogen Informatics"/>
        </authorList>
    </citation>
    <scope>NUCLEOTIDE SEQUENCE [LARGE SCALE GENOMIC DNA]</scope>
    <source>
        <strain evidence="3 4">NCTC10485</strain>
    </source>
</reference>
<keyword evidence="4" id="KW-1185">Reference proteome</keyword>
<dbReference type="PANTHER" id="PTHR41259:SF1">
    <property type="entry name" value="DOUBLE-STRAND BREAK REPAIR RAD50 ATPASE, PUTATIVE-RELATED"/>
    <property type="match status" value="1"/>
</dbReference>
<dbReference type="EMBL" id="LR134355">
    <property type="protein sequence ID" value="VEG46710.1"/>
    <property type="molecule type" value="Genomic_DNA"/>
</dbReference>
<dbReference type="Pfam" id="PF13175">
    <property type="entry name" value="AAA_15"/>
    <property type="match status" value="1"/>
</dbReference>
<evidence type="ECO:0000313" key="3">
    <source>
        <dbReference type="EMBL" id="VEG46710.1"/>
    </source>
</evidence>
<dbReference type="RefSeq" id="WP_126332909.1">
    <property type="nucleotide sequence ID" value="NZ_AP022604.1"/>
</dbReference>
<dbReference type="Proteomes" id="UP000282551">
    <property type="component" value="Chromosome"/>
</dbReference>
<keyword evidence="3" id="KW-0378">Hydrolase</keyword>
<sequence>MRLHRLVLTNYRGIAHREIEFAEQGVTVVCGANEIGKSSMIEALDLLLESKDRSTKKDVKQVKPTHADVGAEVTAEISTGPYRFVYRKRFHKKCETELSILAPAREQLTGDEAHQRVRGMLDETVDTGLWQAQRVLQAASTSAVDLSGCDALSRALDVAAGDAADGLSAGLSGTEPMLIEKIDAEYARYFTATGRATGEWAAAIAATKAAEEEVARRAAEVAEVEERVRAHATMSEDLAALSGQQAGVAARLREAQTAAEAVAALTAEVRAADSEAATKTAAQAAATAALEERERVRADVQSRQEALAAAEIAAAQADESQATGAEVVEAAEAAAAAAEQDLQAADQRVRLARQVVDRLAEHAEAQRLSDLVGRFDAAHAEHAAVVAELNRITLTDTMFRDIETAAAAVDRAQAQAELTAAAIEFTAEADVELSLGERRITLSAGETWALSAADAATVTLPGVLRIDVKPAATAVDTHAKLAAAQEHLARLLTEAAVTDLAEAQRVRQQRTELAGRRAELDATLAAITGAEDIAELRDRLAALRADPAPEVDAEAARAELTAAEQVLEQATTHAETQRRVVAAAVKQLSERTTLATVSRERVTAAAAELTADTERLAALRAAQSDEDAAAAARAAVEAAGVAQQRVAELSARLAETGPEAVNAELTEARAAAEDVQRRHGETARALRDIEVELAVFGTEGRTGKLDAAQIRREHAVAAYARVQRRARAVELLRSVMNRHRDNTRLRYVQPFRTEVERLGRTVFGETFEVEVDSDLCIRNRTLDGRTVPFESLSGGAKEQLGIVARLAVAALVAHEDTVPVVIDDALGFSDPERLARMGAVFDQVGANGQVIVLTCSPERYNAVSGAHRVLLSA</sequence>
<gene>
    <name evidence="3" type="ORF">NCTC10485_01230</name>
</gene>
<dbReference type="Gene3D" id="3.40.50.300">
    <property type="entry name" value="P-loop containing nucleotide triphosphate hydrolases"/>
    <property type="match status" value="2"/>
</dbReference>
<protein>
    <submittedName>
        <fullName evidence="3">Hydrolase</fullName>
    </submittedName>
</protein>
<accession>A0A3S5EI67</accession>
<feature type="coiled-coil region" evidence="1">
    <location>
        <begin position="328"/>
        <end position="355"/>
    </location>
</feature>
<dbReference type="SUPFAM" id="SSF52540">
    <property type="entry name" value="P-loop containing nucleoside triphosphate hydrolases"/>
    <property type="match status" value="1"/>
</dbReference>
<dbReference type="InterPro" id="IPR027417">
    <property type="entry name" value="P-loop_NTPase"/>
</dbReference>